<dbReference type="EMBL" id="LPHB01000071">
    <property type="protein sequence ID" value="KWA55935.1"/>
    <property type="molecule type" value="Genomic_DNA"/>
</dbReference>
<proteinExistence type="predicted"/>
<reference evidence="3 4" key="1">
    <citation type="submission" date="2015-11" db="EMBL/GenBank/DDBJ databases">
        <title>Expanding the genomic diversity of Burkholderia species for the development of highly accurate diagnostics.</title>
        <authorList>
            <person name="Sahl J."/>
            <person name="Keim P."/>
            <person name="Wagner D."/>
        </authorList>
    </citation>
    <scope>NUCLEOTIDE SEQUENCE [LARGE SCALE GENOMIC DNA]</scope>
    <source>
        <strain evidence="3 4">MSMB1960WGS</strain>
    </source>
</reference>
<dbReference type="InterPro" id="IPR050879">
    <property type="entry name" value="Acyltransferase_3"/>
</dbReference>
<dbReference type="PANTHER" id="PTHR23028:SF53">
    <property type="entry name" value="ACYL_TRANSF_3 DOMAIN-CONTAINING PROTEIN"/>
    <property type="match status" value="1"/>
</dbReference>
<keyword evidence="1" id="KW-0812">Transmembrane</keyword>
<evidence type="ECO:0000313" key="4">
    <source>
        <dbReference type="Proteomes" id="UP000068603"/>
    </source>
</evidence>
<dbReference type="AlphaFoldDB" id="A0A106NY26"/>
<keyword evidence="3" id="KW-0808">Transferase</keyword>
<dbReference type="Proteomes" id="UP000068603">
    <property type="component" value="Unassembled WGS sequence"/>
</dbReference>
<keyword evidence="3" id="KW-0012">Acyltransferase</keyword>
<feature type="transmembrane region" description="Helical" evidence="1">
    <location>
        <begin position="228"/>
        <end position="249"/>
    </location>
</feature>
<name>A0A106NY26_9BURK</name>
<feature type="transmembrane region" description="Helical" evidence="1">
    <location>
        <begin position="84"/>
        <end position="100"/>
    </location>
</feature>
<feature type="transmembrane region" description="Helical" evidence="1">
    <location>
        <begin position="132"/>
        <end position="152"/>
    </location>
</feature>
<feature type="transmembrane region" description="Helical" evidence="1">
    <location>
        <begin position="321"/>
        <end position="345"/>
    </location>
</feature>
<feature type="transmembrane region" description="Helical" evidence="1">
    <location>
        <begin position="38"/>
        <end position="63"/>
    </location>
</feature>
<feature type="transmembrane region" description="Helical" evidence="1">
    <location>
        <begin position="261"/>
        <end position="280"/>
    </location>
</feature>
<keyword evidence="1" id="KW-0472">Membrane</keyword>
<keyword evidence="1" id="KW-1133">Transmembrane helix</keyword>
<feature type="transmembrane region" description="Helical" evidence="1">
    <location>
        <begin position="12"/>
        <end position="32"/>
    </location>
</feature>
<sequence>MEPPKLGFIDSLRGFAALYVLLFHFSLITTPMAVAPRWLAPFTGLGGSGVTLFFIVSAFTLCLSTDTRKQDESTPLLNYYLRRLFRIAPLFYVWIVLYCIRDKLVFDVVHSPAEIARSLFFMLNLSPGHEQGFVWASWTIGVEMLFYVFFPAIFRLTSNVGRAFAFFIATLMARSIWHAAVPYFVSDQTVAATYYNLSLLHHLPTFAFGIAVYRIYKLLDIDRVRRNGLGELLTVGAVVLLISLAYGQVQTGIFDALTVEAAIYGALLIGLAIKAPVAFVNRITRFYGKISYSVYLSHATTLFLMSKLFAIIYSHSAYVTVAYFLSIAAGMAVVTLLSWFTYTFVETPGNRLGKAAIRAIQRRRATSLTT</sequence>
<evidence type="ECO:0000259" key="2">
    <source>
        <dbReference type="Pfam" id="PF01757"/>
    </source>
</evidence>
<dbReference type="GO" id="GO:0000271">
    <property type="term" value="P:polysaccharide biosynthetic process"/>
    <property type="evidence" value="ECO:0007669"/>
    <property type="project" value="TreeGrafter"/>
</dbReference>
<feature type="domain" description="Acyltransferase 3" evidence="2">
    <location>
        <begin position="8"/>
        <end position="342"/>
    </location>
</feature>
<feature type="transmembrane region" description="Helical" evidence="1">
    <location>
        <begin position="164"/>
        <end position="185"/>
    </location>
</feature>
<accession>A0A106NY26</accession>
<dbReference type="RefSeq" id="WP_060149148.1">
    <property type="nucleotide sequence ID" value="NZ_LPGD01000045.1"/>
</dbReference>
<dbReference type="GO" id="GO:0016020">
    <property type="term" value="C:membrane"/>
    <property type="evidence" value="ECO:0007669"/>
    <property type="project" value="TreeGrafter"/>
</dbReference>
<dbReference type="InterPro" id="IPR002656">
    <property type="entry name" value="Acyl_transf_3_dom"/>
</dbReference>
<protein>
    <submittedName>
        <fullName evidence="3">Acyltransferase</fullName>
    </submittedName>
</protein>
<evidence type="ECO:0000313" key="3">
    <source>
        <dbReference type="EMBL" id="KWA55935.1"/>
    </source>
</evidence>
<dbReference type="PANTHER" id="PTHR23028">
    <property type="entry name" value="ACETYLTRANSFERASE"/>
    <property type="match status" value="1"/>
</dbReference>
<dbReference type="GO" id="GO:0016747">
    <property type="term" value="F:acyltransferase activity, transferring groups other than amino-acyl groups"/>
    <property type="evidence" value="ECO:0007669"/>
    <property type="project" value="InterPro"/>
</dbReference>
<comment type="caution">
    <text evidence="3">The sequence shown here is derived from an EMBL/GenBank/DDBJ whole genome shotgun (WGS) entry which is preliminary data.</text>
</comment>
<dbReference type="Pfam" id="PF01757">
    <property type="entry name" value="Acyl_transf_3"/>
    <property type="match status" value="1"/>
</dbReference>
<feature type="transmembrane region" description="Helical" evidence="1">
    <location>
        <begin position="292"/>
        <end position="315"/>
    </location>
</feature>
<feature type="transmembrane region" description="Helical" evidence="1">
    <location>
        <begin position="197"/>
        <end position="216"/>
    </location>
</feature>
<organism evidence="3">
    <name type="scientific">Burkholderia stagnalis</name>
    <dbReference type="NCBI Taxonomy" id="1503054"/>
    <lineage>
        <taxon>Bacteria</taxon>
        <taxon>Pseudomonadati</taxon>
        <taxon>Pseudomonadota</taxon>
        <taxon>Betaproteobacteria</taxon>
        <taxon>Burkholderiales</taxon>
        <taxon>Burkholderiaceae</taxon>
        <taxon>Burkholderia</taxon>
        <taxon>Burkholderia cepacia complex</taxon>
    </lineage>
</organism>
<gene>
    <name evidence="3" type="ORF">WT44_26700</name>
</gene>
<evidence type="ECO:0000256" key="1">
    <source>
        <dbReference type="SAM" id="Phobius"/>
    </source>
</evidence>